<dbReference type="AlphaFoldDB" id="A0A7R9GHD4"/>
<dbReference type="OrthoDB" id="10057795at2759"/>
<organism evidence="3">
    <name type="scientific">Notodromas monacha</name>
    <dbReference type="NCBI Taxonomy" id="399045"/>
    <lineage>
        <taxon>Eukaryota</taxon>
        <taxon>Metazoa</taxon>
        <taxon>Ecdysozoa</taxon>
        <taxon>Arthropoda</taxon>
        <taxon>Crustacea</taxon>
        <taxon>Oligostraca</taxon>
        <taxon>Ostracoda</taxon>
        <taxon>Podocopa</taxon>
        <taxon>Podocopida</taxon>
        <taxon>Cypridocopina</taxon>
        <taxon>Cypridoidea</taxon>
        <taxon>Cyprididae</taxon>
        <taxon>Notodromas</taxon>
    </lineage>
</organism>
<sequence>MSSSMLTSPSPGSECDEPRDQRLTNGDAVASEEEIVAEARYLKEHRGRLEARMKFLEDQNSLLEMQMHRLKGVLDQPLLYPGSNYPNMSKSGTLQSRHVTASQLATDSPHGMNGTSAGDTRRIGLMEDDFRAGEVMDILSRRPDPPPHSSELANNGSKSKEGGGSVEDLFSKCGDVGKAVESLVSALRTDDLDS</sequence>
<evidence type="ECO:0000256" key="2">
    <source>
        <dbReference type="SAM" id="MobiDB-lite"/>
    </source>
</evidence>
<feature type="region of interest" description="Disordered" evidence="2">
    <location>
        <begin position="1"/>
        <end position="31"/>
    </location>
</feature>
<evidence type="ECO:0000313" key="4">
    <source>
        <dbReference type="Proteomes" id="UP000678499"/>
    </source>
</evidence>
<keyword evidence="4" id="KW-1185">Reference proteome</keyword>
<protein>
    <submittedName>
        <fullName evidence="3">Uncharacterized protein</fullName>
    </submittedName>
</protein>
<dbReference type="Proteomes" id="UP000678499">
    <property type="component" value="Unassembled WGS sequence"/>
</dbReference>
<dbReference type="EMBL" id="CAJPEX010002681">
    <property type="protein sequence ID" value="CAG0921346.1"/>
    <property type="molecule type" value="Genomic_DNA"/>
</dbReference>
<reference evidence="3" key="1">
    <citation type="submission" date="2020-11" db="EMBL/GenBank/DDBJ databases">
        <authorList>
            <person name="Tran Van P."/>
        </authorList>
    </citation>
    <scope>NUCLEOTIDE SEQUENCE</scope>
</reference>
<proteinExistence type="predicted"/>
<evidence type="ECO:0000313" key="3">
    <source>
        <dbReference type="EMBL" id="CAD7281194.1"/>
    </source>
</evidence>
<evidence type="ECO:0000256" key="1">
    <source>
        <dbReference type="SAM" id="Coils"/>
    </source>
</evidence>
<feature type="compositionally biased region" description="Low complexity" evidence="2">
    <location>
        <begin position="1"/>
        <end position="13"/>
    </location>
</feature>
<feature type="coiled-coil region" evidence="1">
    <location>
        <begin position="39"/>
        <end position="73"/>
    </location>
</feature>
<gene>
    <name evidence="3" type="ORF">NMOB1V02_LOCUS8845</name>
</gene>
<feature type="region of interest" description="Disordered" evidence="2">
    <location>
        <begin position="138"/>
        <end position="170"/>
    </location>
</feature>
<accession>A0A7R9GHD4</accession>
<dbReference type="EMBL" id="OA884718">
    <property type="protein sequence ID" value="CAD7281194.1"/>
    <property type="molecule type" value="Genomic_DNA"/>
</dbReference>
<name>A0A7R9GHD4_9CRUS</name>
<keyword evidence="1" id="KW-0175">Coiled coil</keyword>